<keyword evidence="4" id="KW-1185">Reference proteome</keyword>
<organism evidence="3 5">
    <name type="scientific">Verticillium longisporum</name>
    <name type="common">Verticillium dahliae var. longisporum</name>
    <dbReference type="NCBI Taxonomy" id="100787"/>
    <lineage>
        <taxon>Eukaryota</taxon>
        <taxon>Fungi</taxon>
        <taxon>Dikarya</taxon>
        <taxon>Ascomycota</taxon>
        <taxon>Pezizomycotina</taxon>
        <taxon>Sordariomycetes</taxon>
        <taxon>Hypocreomycetidae</taxon>
        <taxon>Glomerellales</taxon>
        <taxon>Plectosphaerellaceae</taxon>
        <taxon>Verticillium</taxon>
    </lineage>
</organism>
<dbReference type="AlphaFoldDB" id="A0A0G4N0S6"/>
<dbReference type="Proteomes" id="UP000044602">
    <property type="component" value="Unassembled WGS sequence"/>
</dbReference>
<dbReference type="Proteomes" id="UP000045706">
    <property type="component" value="Unassembled WGS sequence"/>
</dbReference>
<sequence>MKNTPVVLAAMVGTAMAAPQSQKAPAASAPAGCSTTYADSFDISVVAAPEEVKRLETEYPVPPPSPPVETHPAPPPAPPVDTQPVPPPAPPVETTHPVPVPPVETSYPVPPSNTTTPLVVSPPVESGPIEASSGRVIPGSIAALAIGAMGAFFLL</sequence>
<name>A0A0G4N0S6_VERLO</name>
<feature type="region of interest" description="Disordered" evidence="1">
    <location>
        <begin position="54"/>
        <end position="124"/>
    </location>
</feature>
<evidence type="ECO:0000313" key="4">
    <source>
        <dbReference type="Proteomes" id="UP000044602"/>
    </source>
</evidence>
<feature type="compositionally biased region" description="Pro residues" evidence="1">
    <location>
        <begin position="60"/>
        <end position="91"/>
    </location>
</feature>
<gene>
    <name evidence="2" type="ORF">BN1708_010201</name>
    <name evidence="3" type="ORF">BN1723_004692</name>
</gene>
<dbReference type="STRING" id="100787.A0A0G4N0S6"/>
<dbReference type="EMBL" id="CVQI01031941">
    <property type="protein sequence ID" value="CRK40068.1"/>
    <property type="molecule type" value="Genomic_DNA"/>
</dbReference>
<protein>
    <submittedName>
        <fullName evidence="3">Uncharacterized protein</fullName>
    </submittedName>
</protein>
<evidence type="ECO:0000313" key="3">
    <source>
        <dbReference type="EMBL" id="CRK40068.1"/>
    </source>
</evidence>
<accession>A0A0G4N0S6</accession>
<dbReference type="EMBL" id="CVQH01003002">
    <property type="protein sequence ID" value="CRK11567.1"/>
    <property type="molecule type" value="Genomic_DNA"/>
</dbReference>
<evidence type="ECO:0000256" key="1">
    <source>
        <dbReference type="SAM" id="MobiDB-lite"/>
    </source>
</evidence>
<proteinExistence type="predicted"/>
<evidence type="ECO:0000313" key="5">
    <source>
        <dbReference type="Proteomes" id="UP000045706"/>
    </source>
</evidence>
<evidence type="ECO:0000313" key="2">
    <source>
        <dbReference type="EMBL" id="CRK11567.1"/>
    </source>
</evidence>
<reference evidence="4 5" key="1">
    <citation type="submission" date="2015-05" db="EMBL/GenBank/DDBJ databases">
        <authorList>
            <person name="Fogelqvist Johan"/>
        </authorList>
    </citation>
    <scope>NUCLEOTIDE SEQUENCE [LARGE SCALE GENOMIC DNA]</scope>
    <source>
        <strain evidence="2">VL1</strain>
        <strain evidence="3">VL2</strain>
    </source>
</reference>